<proteinExistence type="predicted"/>
<feature type="domain" description="DUF8212" evidence="2">
    <location>
        <begin position="248"/>
        <end position="385"/>
    </location>
</feature>
<sequence>MWLLDTPTLELRFHHVPPKDEQGKSIYAILSHVWDAAGEQSFQDLRHILARRLAGAASEHDFQNPSAWDDERISPKIRRCCSVAHSLGYQLVWMDSCCIDKTSSAELTEAINSMFQWYAQSDICLAYLADVEDPTDDNPLGEDSSFRRSRWFTRGWTLQELIAPSEVLFFSRNWTVVGTKYDLADVIEATTSVDYAVLLHLVPLCDVSVARRMSWAADRVTTRVEDEAYALLGIFGLHMTTIYGEGRHAFRRLQEEIIRRIPDDTVLAWGPSMIWRKQLHGACPSPEKLTYYAPEGPCSNLAGPRSPGPPEGRSEIFATSPSAYRDCGHLSDRVLRIVEGHQRNDGVTNCEGHRPIPYSSDRSELAVTSTGIRARLPVFKLKLSNGHTVSLAFLACVAEKRRMVALILHGKDPEHLWFDDTMITEWAGVRRFYSILLVDPTVFKDRGLMGPGGCEITDIGIVAQPDFNRGLRLWKPPAPSQALIIVVSQWSVDRLRLHAGFDLDGYPSDTGPPLGLQMPLSVETPIRGITFRDRSRPVKLSVSVGLCPISKWHAVEFDPSGMFGEPRYLADVEIKFEQQQSAPSDDHTPWETTTVRVCFGQSSVNVPTHNQVGETMGRAMCTFPDHCEGETRCLQLAIRPSRQSAASVLGGGKSVSPPVYELDITIVARRPAFEPYLIQASPVAVQT</sequence>
<gene>
    <name evidence="3" type="ORF">ONZ51_g10704</name>
</gene>
<keyword evidence="4" id="KW-1185">Reference proteome</keyword>
<dbReference type="EMBL" id="JAPEVG010000441">
    <property type="protein sequence ID" value="KAJ8462751.1"/>
    <property type="molecule type" value="Genomic_DNA"/>
</dbReference>
<evidence type="ECO:0000259" key="1">
    <source>
        <dbReference type="Pfam" id="PF06985"/>
    </source>
</evidence>
<dbReference type="Proteomes" id="UP001215151">
    <property type="component" value="Unassembled WGS sequence"/>
</dbReference>
<comment type="caution">
    <text evidence="3">The sequence shown here is derived from an EMBL/GenBank/DDBJ whole genome shotgun (WGS) entry which is preliminary data.</text>
</comment>
<organism evidence="3 4">
    <name type="scientific">Trametes cubensis</name>
    <dbReference type="NCBI Taxonomy" id="1111947"/>
    <lineage>
        <taxon>Eukaryota</taxon>
        <taxon>Fungi</taxon>
        <taxon>Dikarya</taxon>
        <taxon>Basidiomycota</taxon>
        <taxon>Agaricomycotina</taxon>
        <taxon>Agaricomycetes</taxon>
        <taxon>Polyporales</taxon>
        <taxon>Polyporaceae</taxon>
        <taxon>Trametes</taxon>
    </lineage>
</organism>
<dbReference type="PANTHER" id="PTHR10622">
    <property type="entry name" value="HET DOMAIN-CONTAINING PROTEIN"/>
    <property type="match status" value="1"/>
</dbReference>
<dbReference type="InterPro" id="IPR010730">
    <property type="entry name" value="HET"/>
</dbReference>
<reference evidence="3" key="1">
    <citation type="submission" date="2022-11" db="EMBL/GenBank/DDBJ databases">
        <title>Genome Sequence of Cubamyces cubensis.</title>
        <authorList>
            <person name="Buettner E."/>
        </authorList>
    </citation>
    <scope>NUCLEOTIDE SEQUENCE</scope>
    <source>
        <strain evidence="3">MPL-01</strain>
    </source>
</reference>
<dbReference type="Pfam" id="PF06985">
    <property type="entry name" value="HET"/>
    <property type="match status" value="1"/>
</dbReference>
<protein>
    <recommendedName>
        <fullName evidence="5">Vegetative incompatibility protein HET-E-1</fullName>
    </recommendedName>
</protein>
<dbReference type="InterPro" id="IPR058525">
    <property type="entry name" value="DUF8212"/>
</dbReference>
<evidence type="ECO:0000313" key="3">
    <source>
        <dbReference type="EMBL" id="KAJ8462751.1"/>
    </source>
</evidence>
<dbReference type="Pfam" id="PF26640">
    <property type="entry name" value="DUF8212"/>
    <property type="match status" value="1"/>
</dbReference>
<evidence type="ECO:0008006" key="5">
    <source>
        <dbReference type="Google" id="ProtNLM"/>
    </source>
</evidence>
<dbReference type="PANTHER" id="PTHR10622:SF10">
    <property type="entry name" value="HET DOMAIN-CONTAINING PROTEIN"/>
    <property type="match status" value="1"/>
</dbReference>
<feature type="domain" description="Heterokaryon incompatibility" evidence="1">
    <location>
        <begin position="27"/>
        <end position="132"/>
    </location>
</feature>
<accession>A0AAD7TJB6</accession>
<evidence type="ECO:0000259" key="2">
    <source>
        <dbReference type="Pfam" id="PF26640"/>
    </source>
</evidence>
<name>A0AAD7TJB6_9APHY</name>
<dbReference type="AlphaFoldDB" id="A0AAD7TJB6"/>
<evidence type="ECO:0000313" key="4">
    <source>
        <dbReference type="Proteomes" id="UP001215151"/>
    </source>
</evidence>